<gene>
    <name evidence="1" type="ORF">SCLTRI_LOCUS2571</name>
</gene>
<accession>A0A8H2VR95</accession>
<proteinExistence type="predicted"/>
<dbReference type="InterPro" id="IPR013078">
    <property type="entry name" value="His_Pase_superF_clade-1"/>
</dbReference>
<comment type="caution">
    <text evidence="1">The sequence shown here is derived from an EMBL/GenBank/DDBJ whole genome shotgun (WGS) entry which is preliminary data.</text>
</comment>
<sequence length="151" mass="16762">MKFYIIAKVVLGVLLSSLSFIYSASIPFHHIRSQEVWGTFSKLEMCYLNASRGAINTNARQHNTPLDYLPFGAEALIILLPLAHHATTYMLSSTGRLSDGGMKQALAFAKSFKDAHHITHIFCSPEIRCKQTAEVSPLCGDILIPLRGMRL</sequence>
<dbReference type="SUPFAM" id="SSF53254">
    <property type="entry name" value="Phosphoglycerate mutase-like"/>
    <property type="match status" value="1"/>
</dbReference>
<dbReference type="Pfam" id="PF00300">
    <property type="entry name" value="His_Phos_1"/>
    <property type="match status" value="1"/>
</dbReference>
<organism evidence="1 2">
    <name type="scientific">Sclerotinia trifoliorum</name>
    <dbReference type="NCBI Taxonomy" id="28548"/>
    <lineage>
        <taxon>Eukaryota</taxon>
        <taxon>Fungi</taxon>
        <taxon>Dikarya</taxon>
        <taxon>Ascomycota</taxon>
        <taxon>Pezizomycotina</taxon>
        <taxon>Leotiomycetes</taxon>
        <taxon>Helotiales</taxon>
        <taxon>Sclerotiniaceae</taxon>
        <taxon>Sclerotinia</taxon>
    </lineage>
</organism>
<dbReference type="EMBL" id="CAJHIA010000009">
    <property type="protein sequence ID" value="CAD6442778.1"/>
    <property type="molecule type" value="Genomic_DNA"/>
</dbReference>
<keyword evidence="2" id="KW-1185">Reference proteome</keyword>
<evidence type="ECO:0000313" key="1">
    <source>
        <dbReference type="EMBL" id="CAD6442778.1"/>
    </source>
</evidence>
<evidence type="ECO:0000313" key="2">
    <source>
        <dbReference type="Proteomes" id="UP000624404"/>
    </source>
</evidence>
<dbReference type="Gene3D" id="3.40.50.1240">
    <property type="entry name" value="Phosphoglycerate mutase-like"/>
    <property type="match status" value="1"/>
</dbReference>
<dbReference type="InterPro" id="IPR029033">
    <property type="entry name" value="His_PPase_superfam"/>
</dbReference>
<dbReference type="Proteomes" id="UP000624404">
    <property type="component" value="Unassembled WGS sequence"/>
</dbReference>
<dbReference type="AlphaFoldDB" id="A0A8H2VR95"/>
<reference evidence="1" key="1">
    <citation type="submission" date="2020-10" db="EMBL/GenBank/DDBJ databases">
        <authorList>
            <person name="Kusch S."/>
        </authorList>
    </citation>
    <scope>NUCLEOTIDE SEQUENCE</scope>
    <source>
        <strain evidence="1">SwB9</strain>
    </source>
</reference>
<dbReference type="OrthoDB" id="3502348at2759"/>
<protein>
    <submittedName>
        <fullName evidence="1">82dcf7de-07dc-4d2d-8b86-f43d2239d810</fullName>
    </submittedName>
</protein>
<name>A0A8H2VR95_9HELO</name>